<dbReference type="AlphaFoldDB" id="A0A3B5Q1B8"/>
<evidence type="ECO:0000256" key="7">
    <source>
        <dbReference type="ARBA" id="ARBA00023170"/>
    </source>
</evidence>
<evidence type="ECO:0000256" key="3">
    <source>
        <dbReference type="ARBA" id="ARBA00022692"/>
    </source>
</evidence>
<dbReference type="InterPro" id="IPR017452">
    <property type="entry name" value="GPCR_Rhodpsn_7TM"/>
</dbReference>
<accession>A0A3B5Q1B8</accession>
<feature type="transmembrane region" description="Helical" evidence="11">
    <location>
        <begin position="258"/>
        <end position="281"/>
    </location>
</feature>
<evidence type="ECO:0000256" key="2">
    <source>
        <dbReference type="ARBA" id="ARBA00022475"/>
    </source>
</evidence>
<dbReference type="STRING" id="8083.ENSXMAP00000024622"/>
<dbReference type="SUPFAM" id="SSF81321">
    <property type="entry name" value="Family A G protein-coupled receptor-like"/>
    <property type="match status" value="1"/>
</dbReference>
<feature type="transmembrane region" description="Helical" evidence="11">
    <location>
        <begin position="224"/>
        <end position="246"/>
    </location>
</feature>
<evidence type="ECO:0000256" key="4">
    <source>
        <dbReference type="ARBA" id="ARBA00022989"/>
    </source>
</evidence>
<dbReference type="PANTHER" id="PTHR10489:SF611">
    <property type="entry name" value="C-C CHEMOKINE RECEPTOR TYPE 6"/>
    <property type="match status" value="1"/>
</dbReference>
<evidence type="ECO:0000256" key="6">
    <source>
        <dbReference type="ARBA" id="ARBA00023136"/>
    </source>
</evidence>
<feature type="transmembrane region" description="Helical" evidence="11">
    <location>
        <begin position="155"/>
        <end position="177"/>
    </location>
</feature>
<keyword evidence="9 10" id="KW-0807">Transducer</keyword>
<dbReference type="GO" id="GO:0009897">
    <property type="term" value="C:external side of plasma membrane"/>
    <property type="evidence" value="ECO:0007669"/>
    <property type="project" value="TreeGrafter"/>
</dbReference>
<feature type="transmembrane region" description="Helical" evidence="11">
    <location>
        <begin position="74"/>
        <end position="95"/>
    </location>
</feature>
<sequence>MNISNDSIAPPYEYYDNYYDHSGYEPCSFSDNNSLNVVVGPYIRSIICILGLVGNSLVILTYALYKRTKSMTDVYLLNVAIADLLFVLALPFIVYNELYSWPMGQVACKLLRGSYSVNLYSGMLMLACISTDRYIAIVQARRSFGLCSVSNSRIICFLIWIFALLVSVPTFHFYNWYEPSHNKITWLNSNEQEETTDPQYVCEWQFDDSNTASIVKVVVPRTQLAIGFFLPLFIMIFCYTSVIITLQKAKTFQRHKAVRVVMVVALVFIVCHLPYNLALLYKTVNLFKHSDCDEEDSLHTVMSVLQTVAYLHCCLNPLLYACIGVKFRNHFRRIIQNLCCLGQRYIDPRRLSIDGTNEDSTSFSM</sequence>
<comment type="subcellular location">
    <subcellularLocation>
        <location evidence="1">Cell membrane</location>
        <topology evidence="1">Multi-pass membrane protein</topology>
    </subcellularLocation>
</comment>
<dbReference type="PANTHER" id="PTHR10489">
    <property type="entry name" value="CELL ADHESION MOLECULE"/>
    <property type="match status" value="1"/>
</dbReference>
<evidence type="ECO:0000256" key="11">
    <source>
        <dbReference type="SAM" id="Phobius"/>
    </source>
</evidence>
<keyword evidence="5 10" id="KW-0297">G-protein coupled receptor</keyword>
<dbReference type="FunFam" id="1.20.1070.10:FF:000035">
    <property type="entry name" value="C-C chemokine receptor type 6"/>
    <property type="match status" value="1"/>
</dbReference>
<feature type="transmembrane region" description="Helical" evidence="11">
    <location>
        <begin position="301"/>
        <end position="323"/>
    </location>
</feature>
<feature type="domain" description="G-protein coupled receptors family 1 profile" evidence="12">
    <location>
        <begin position="54"/>
        <end position="320"/>
    </location>
</feature>
<keyword evidence="2" id="KW-1003">Cell membrane</keyword>
<reference evidence="13" key="4">
    <citation type="submission" date="2025-09" db="UniProtKB">
        <authorList>
            <consortium name="Ensembl"/>
        </authorList>
    </citation>
    <scope>IDENTIFICATION</scope>
    <source>
        <strain evidence="13">JP 163 A</strain>
    </source>
</reference>
<evidence type="ECO:0000259" key="12">
    <source>
        <dbReference type="PROSITE" id="PS50262"/>
    </source>
</evidence>
<keyword evidence="6 11" id="KW-0472">Membrane</keyword>
<reference evidence="13" key="3">
    <citation type="submission" date="2025-08" db="UniProtKB">
        <authorList>
            <consortium name="Ensembl"/>
        </authorList>
    </citation>
    <scope>IDENTIFICATION</scope>
    <source>
        <strain evidence="13">JP 163 A</strain>
    </source>
</reference>
<reference evidence="14" key="2">
    <citation type="journal article" date="2013" name="Nat. Genet.">
        <title>The genome of the platyfish, Xiphophorus maculatus, provides insights into evolutionary adaptation and several complex traits.</title>
        <authorList>
            <person name="Schartl M."/>
            <person name="Walter R.B."/>
            <person name="Shen Y."/>
            <person name="Garcia T."/>
            <person name="Catchen J."/>
            <person name="Amores A."/>
            <person name="Braasch I."/>
            <person name="Chalopin D."/>
            <person name="Volff J.N."/>
            <person name="Lesch K.P."/>
            <person name="Bisazza A."/>
            <person name="Minx P."/>
            <person name="Hillier L."/>
            <person name="Wilson R.K."/>
            <person name="Fuerstenberg S."/>
            <person name="Boore J."/>
            <person name="Searle S."/>
            <person name="Postlethwait J.H."/>
            <person name="Warren W.C."/>
        </authorList>
    </citation>
    <scope>NUCLEOTIDE SEQUENCE [LARGE SCALE GENOMIC DNA]</scope>
    <source>
        <strain evidence="14">JP 163 A</strain>
    </source>
</reference>
<dbReference type="FunCoup" id="A0A3B5Q1B8">
    <property type="interactions" value="832"/>
</dbReference>
<dbReference type="GO" id="GO:0060326">
    <property type="term" value="P:cell chemotaxis"/>
    <property type="evidence" value="ECO:0007669"/>
    <property type="project" value="TreeGrafter"/>
</dbReference>
<dbReference type="GO" id="GO:0019722">
    <property type="term" value="P:calcium-mediated signaling"/>
    <property type="evidence" value="ECO:0007669"/>
    <property type="project" value="TreeGrafter"/>
</dbReference>
<dbReference type="OrthoDB" id="9828427at2759"/>
<feature type="transmembrane region" description="Helical" evidence="11">
    <location>
        <begin position="115"/>
        <end position="135"/>
    </location>
</feature>
<dbReference type="InterPro" id="IPR000276">
    <property type="entry name" value="GPCR_Rhodpsn"/>
</dbReference>
<dbReference type="GO" id="GO:0019957">
    <property type="term" value="F:C-C chemokine binding"/>
    <property type="evidence" value="ECO:0007669"/>
    <property type="project" value="TreeGrafter"/>
</dbReference>
<evidence type="ECO:0000313" key="13">
    <source>
        <dbReference type="Ensembl" id="ENSXMAP00000024622.1"/>
    </source>
</evidence>
<dbReference type="Proteomes" id="UP000002852">
    <property type="component" value="Unassembled WGS sequence"/>
</dbReference>
<keyword evidence="14" id="KW-1185">Reference proteome</keyword>
<dbReference type="InterPro" id="IPR050119">
    <property type="entry name" value="CCR1-9-like"/>
</dbReference>
<dbReference type="GeneTree" id="ENSGT01030000234667"/>
<dbReference type="Gene3D" id="1.20.1070.10">
    <property type="entry name" value="Rhodopsin 7-helix transmembrane proteins"/>
    <property type="match status" value="1"/>
</dbReference>
<dbReference type="Ensembl" id="ENSXMAT00000023481.1">
    <property type="protein sequence ID" value="ENSXMAP00000024622.1"/>
    <property type="gene ID" value="ENSXMAG00000027133.1"/>
</dbReference>
<proteinExistence type="inferred from homology"/>
<feature type="transmembrane region" description="Helical" evidence="11">
    <location>
        <begin position="42"/>
        <end position="65"/>
    </location>
</feature>
<keyword evidence="8" id="KW-0325">Glycoprotein</keyword>
<reference evidence="14" key="1">
    <citation type="submission" date="2012-01" db="EMBL/GenBank/DDBJ databases">
        <authorList>
            <person name="Walter R."/>
            <person name="Schartl M."/>
            <person name="Warren W."/>
        </authorList>
    </citation>
    <scope>NUCLEOTIDE SEQUENCE [LARGE SCALE GENOMIC DNA]</scope>
    <source>
        <strain evidence="14">JP 163 A</strain>
    </source>
</reference>
<evidence type="ECO:0000256" key="5">
    <source>
        <dbReference type="ARBA" id="ARBA00023040"/>
    </source>
</evidence>
<keyword evidence="3 10" id="KW-0812">Transmembrane</keyword>
<protein>
    <submittedName>
        <fullName evidence="13">Chemokine (C-C motif) receptor 6a</fullName>
    </submittedName>
</protein>
<dbReference type="InterPro" id="IPR000355">
    <property type="entry name" value="Chemokine_rcpt"/>
</dbReference>
<dbReference type="InParanoid" id="A0A3B5Q1B8"/>
<evidence type="ECO:0000256" key="10">
    <source>
        <dbReference type="RuleBase" id="RU000688"/>
    </source>
</evidence>
<evidence type="ECO:0000256" key="1">
    <source>
        <dbReference type="ARBA" id="ARBA00004651"/>
    </source>
</evidence>
<dbReference type="PROSITE" id="PS50262">
    <property type="entry name" value="G_PROTEIN_RECEP_F1_2"/>
    <property type="match status" value="1"/>
</dbReference>
<dbReference type="PRINTS" id="PR00237">
    <property type="entry name" value="GPCRRHODOPSN"/>
</dbReference>
<organism evidence="13 14">
    <name type="scientific">Xiphophorus maculatus</name>
    <name type="common">Southern platyfish</name>
    <name type="synonym">Platypoecilus maculatus</name>
    <dbReference type="NCBI Taxonomy" id="8083"/>
    <lineage>
        <taxon>Eukaryota</taxon>
        <taxon>Metazoa</taxon>
        <taxon>Chordata</taxon>
        <taxon>Craniata</taxon>
        <taxon>Vertebrata</taxon>
        <taxon>Euteleostomi</taxon>
        <taxon>Actinopterygii</taxon>
        <taxon>Neopterygii</taxon>
        <taxon>Teleostei</taxon>
        <taxon>Neoteleostei</taxon>
        <taxon>Acanthomorphata</taxon>
        <taxon>Ovalentaria</taxon>
        <taxon>Atherinomorphae</taxon>
        <taxon>Cyprinodontiformes</taxon>
        <taxon>Poeciliidae</taxon>
        <taxon>Poeciliinae</taxon>
        <taxon>Xiphophorus</taxon>
    </lineage>
</organism>
<dbReference type="Pfam" id="PF00001">
    <property type="entry name" value="7tm_1"/>
    <property type="match status" value="1"/>
</dbReference>
<comment type="similarity">
    <text evidence="10">Belongs to the G-protein coupled receptor 1 family.</text>
</comment>
<evidence type="ECO:0000256" key="9">
    <source>
        <dbReference type="ARBA" id="ARBA00023224"/>
    </source>
</evidence>
<dbReference type="PRINTS" id="PR00657">
    <property type="entry name" value="CCCHEMOKINER"/>
</dbReference>
<evidence type="ECO:0000256" key="8">
    <source>
        <dbReference type="ARBA" id="ARBA00023180"/>
    </source>
</evidence>
<dbReference type="GO" id="GO:0016493">
    <property type="term" value="F:C-C chemokine receptor activity"/>
    <property type="evidence" value="ECO:0007669"/>
    <property type="project" value="TreeGrafter"/>
</dbReference>
<dbReference type="GO" id="GO:0007204">
    <property type="term" value="P:positive regulation of cytosolic calcium ion concentration"/>
    <property type="evidence" value="ECO:0007669"/>
    <property type="project" value="TreeGrafter"/>
</dbReference>
<dbReference type="GO" id="GO:0006955">
    <property type="term" value="P:immune response"/>
    <property type="evidence" value="ECO:0007669"/>
    <property type="project" value="TreeGrafter"/>
</dbReference>
<keyword evidence="4 11" id="KW-1133">Transmembrane helix</keyword>
<keyword evidence="7 10" id="KW-0675">Receptor</keyword>
<dbReference type="PROSITE" id="PS00237">
    <property type="entry name" value="G_PROTEIN_RECEP_F1_1"/>
    <property type="match status" value="1"/>
</dbReference>
<name>A0A3B5Q1B8_XIPMA</name>
<evidence type="ECO:0000313" key="14">
    <source>
        <dbReference type="Proteomes" id="UP000002852"/>
    </source>
</evidence>
<dbReference type="OMA" id="HIICAAV"/>